<evidence type="ECO:0000256" key="2">
    <source>
        <dbReference type="ARBA" id="ARBA00022741"/>
    </source>
</evidence>
<dbReference type="InterPro" id="IPR000719">
    <property type="entry name" value="Prot_kinase_dom"/>
</dbReference>
<dbReference type="GeneTree" id="ENSGT00940000156223"/>
<dbReference type="Gene3D" id="1.10.510.10">
    <property type="entry name" value="Transferase(Phosphotransferase) domain 1"/>
    <property type="match status" value="1"/>
</dbReference>
<dbReference type="GO" id="GO:0005886">
    <property type="term" value="C:plasma membrane"/>
    <property type="evidence" value="ECO:0007669"/>
    <property type="project" value="TreeGrafter"/>
</dbReference>
<evidence type="ECO:0000256" key="1">
    <source>
        <dbReference type="ARBA" id="ARBA00012202"/>
    </source>
</evidence>
<dbReference type="InterPro" id="IPR001245">
    <property type="entry name" value="Ser-Thr/Tyr_kinase_cat_dom"/>
</dbReference>
<name>A0A667WMY9_9TELE</name>
<keyword evidence="3" id="KW-0456">Lyase</keyword>
<organism evidence="6 7">
    <name type="scientific">Myripristis murdjan</name>
    <name type="common">pinecone soldierfish</name>
    <dbReference type="NCBI Taxonomy" id="586833"/>
    <lineage>
        <taxon>Eukaryota</taxon>
        <taxon>Metazoa</taxon>
        <taxon>Chordata</taxon>
        <taxon>Craniata</taxon>
        <taxon>Vertebrata</taxon>
        <taxon>Euteleostomi</taxon>
        <taxon>Actinopterygii</taxon>
        <taxon>Neopterygii</taxon>
        <taxon>Teleostei</taxon>
        <taxon>Neoteleostei</taxon>
        <taxon>Acanthomorphata</taxon>
        <taxon>Holocentriformes</taxon>
        <taxon>Holocentridae</taxon>
        <taxon>Myripristis</taxon>
    </lineage>
</organism>
<dbReference type="EC" id="4.6.1.2" evidence="1"/>
<dbReference type="PANTHER" id="PTHR11920">
    <property type="entry name" value="GUANYLYL CYCLASE"/>
    <property type="match status" value="1"/>
</dbReference>
<dbReference type="GO" id="GO:0004672">
    <property type="term" value="F:protein kinase activity"/>
    <property type="evidence" value="ECO:0007669"/>
    <property type="project" value="InterPro"/>
</dbReference>
<dbReference type="Proteomes" id="UP000472263">
    <property type="component" value="Chromosome 1"/>
</dbReference>
<dbReference type="InterPro" id="IPR050401">
    <property type="entry name" value="Cyclic_nucleotide_synthase"/>
</dbReference>
<dbReference type="SUPFAM" id="SSF56112">
    <property type="entry name" value="Protein kinase-like (PK-like)"/>
    <property type="match status" value="1"/>
</dbReference>
<keyword evidence="2" id="KW-0547">Nucleotide-binding</keyword>
<accession>A0A667WMY9</accession>
<dbReference type="Pfam" id="PF07714">
    <property type="entry name" value="PK_Tyr_Ser-Thr"/>
    <property type="match status" value="1"/>
</dbReference>
<dbReference type="Ensembl" id="ENSMMDT00005001934.1">
    <property type="protein sequence ID" value="ENSMMDP00005001899.1"/>
    <property type="gene ID" value="ENSMMDG00005001013.1"/>
</dbReference>
<dbReference type="GO" id="GO:0004383">
    <property type="term" value="F:guanylate cyclase activity"/>
    <property type="evidence" value="ECO:0007669"/>
    <property type="project" value="UniProtKB-EC"/>
</dbReference>
<evidence type="ECO:0000256" key="3">
    <source>
        <dbReference type="ARBA" id="ARBA00023239"/>
    </source>
</evidence>
<dbReference type="PANTHER" id="PTHR11920:SF464">
    <property type="entry name" value="GUANYLATE CYCLASE"/>
    <property type="match status" value="1"/>
</dbReference>
<sequence>MRAHNSREKGRELPLNFPNSIKLDWTFKYSLMLDIVKGMDYLHRSPLHSHGHLSSSNCVVDSRFVLKVTDYGVSHLRRTPPNIETLDPSSEQWTTLLWRAPELLRNNMPPSGTQRGDVYSFGIIVQEVVYRCAFKYALLPPFTEIVERVKRGGSSPLRPHTDTSQCPESVETLMTSCWSERPADRPDFSSLRLTIKRLFPTGDNILDNLLSRLEQYATNLEEVVNERTAQCLEEKRDSQPSQPESHLCR</sequence>
<dbReference type="GO" id="GO:0017046">
    <property type="term" value="F:peptide hormone binding"/>
    <property type="evidence" value="ECO:0007669"/>
    <property type="project" value="TreeGrafter"/>
</dbReference>
<keyword evidence="4" id="KW-0141">cGMP biosynthesis</keyword>
<feature type="domain" description="Protein kinase" evidence="5">
    <location>
        <begin position="1"/>
        <end position="199"/>
    </location>
</feature>
<evidence type="ECO:0000259" key="5">
    <source>
        <dbReference type="PROSITE" id="PS50011"/>
    </source>
</evidence>
<reference evidence="6" key="1">
    <citation type="submission" date="2019-06" db="EMBL/GenBank/DDBJ databases">
        <authorList>
            <consortium name="Wellcome Sanger Institute Data Sharing"/>
        </authorList>
    </citation>
    <scope>NUCLEOTIDE SEQUENCE [LARGE SCALE GENOMIC DNA]</scope>
</reference>
<dbReference type="GO" id="GO:0016941">
    <property type="term" value="F:natriuretic peptide receptor activity"/>
    <property type="evidence" value="ECO:0007669"/>
    <property type="project" value="TreeGrafter"/>
</dbReference>
<protein>
    <recommendedName>
        <fullName evidence="1">guanylate cyclase</fullName>
        <ecNumber evidence="1">4.6.1.2</ecNumber>
    </recommendedName>
</protein>
<evidence type="ECO:0000256" key="4">
    <source>
        <dbReference type="ARBA" id="ARBA00023293"/>
    </source>
</evidence>
<dbReference type="GO" id="GO:0007168">
    <property type="term" value="P:receptor guanylyl cyclase signaling pathway"/>
    <property type="evidence" value="ECO:0007669"/>
    <property type="project" value="TreeGrafter"/>
</dbReference>
<reference evidence="6" key="3">
    <citation type="submission" date="2025-09" db="UniProtKB">
        <authorList>
            <consortium name="Ensembl"/>
        </authorList>
    </citation>
    <scope>IDENTIFICATION</scope>
</reference>
<dbReference type="AlphaFoldDB" id="A0A667WMY9"/>
<dbReference type="PROSITE" id="PS50011">
    <property type="entry name" value="PROTEIN_KINASE_DOM"/>
    <property type="match status" value="1"/>
</dbReference>
<evidence type="ECO:0000313" key="6">
    <source>
        <dbReference type="Ensembl" id="ENSMMDP00005001899.1"/>
    </source>
</evidence>
<evidence type="ECO:0000313" key="7">
    <source>
        <dbReference type="Proteomes" id="UP000472263"/>
    </source>
</evidence>
<dbReference type="InParanoid" id="A0A667WMY9"/>
<keyword evidence="7" id="KW-1185">Reference proteome</keyword>
<dbReference type="GO" id="GO:0005524">
    <property type="term" value="F:ATP binding"/>
    <property type="evidence" value="ECO:0007669"/>
    <property type="project" value="InterPro"/>
</dbReference>
<reference evidence="6" key="2">
    <citation type="submission" date="2025-08" db="UniProtKB">
        <authorList>
            <consortium name="Ensembl"/>
        </authorList>
    </citation>
    <scope>IDENTIFICATION</scope>
</reference>
<dbReference type="InterPro" id="IPR011009">
    <property type="entry name" value="Kinase-like_dom_sf"/>
</dbReference>
<proteinExistence type="predicted"/>
<dbReference type="GO" id="GO:0004016">
    <property type="term" value="F:adenylate cyclase activity"/>
    <property type="evidence" value="ECO:0007669"/>
    <property type="project" value="TreeGrafter"/>
</dbReference>